<sequence length="333" mass="37355">MLVAYGTANGCLTEFPQSDKPVIPPGTVWIDLVEPTHTEEAAVEEGLGIDIPTREELAEIEASSRLYAEDGAFFMTANLIRRGENDRPESSPVTFIIKDDLLVTIRYHHPQAFPVYVRRAMKPQTTSTSGWGVLISLLEAVVDRAADHLERVGTIVDETSRRIFDSDRHSRNRRVRKKAPNLQELLEKIGEEGDFNSKMRESLVSIGRLAAFMTAAIEPNKQTREMKDHRGRIKILQRDIISLTDHASFLSGKIAFLLDAVLGMISIEQNGIIKIFSVAAVVFLPPTLVASIYGMNFDVMPELKWILGYPFALGLMVLSAILPYIYFKRKGWL</sequence>
<gene>
    <name evidence="1" type="primary">corA</name>
    <name evidence="1" type="ORF">JHL16_09250</name>
</gene>
<proteinExistence type="predicted"/>
<dbReference type="EMBL" id="JAENHL010000006">
    <property type="protein sequence ID" value="MBK1866536.1"/>
    <property type="molecule type" value="Genomic_DNA"/>
</dbReference>
<reference evidence="1" key="1">
    <citation type="submission" date="2021-01" db="EMBL/GenBank/DDBJ databases">
        <authorList>
            <person name="Sun Q."/>
        </authorList>
    </citation>
    <scope>NUCLEOTIDE SEQUENCE</scope>
    <source>
        <strain evidence="1">YIM B02566</strain>
    </source>
</reference>
<evidence type="ECO:0000313" key="1">
    <source>
        <dbReference type="EMBL" id="MBK1866536.1"/>
    </source>
</evidence>
<name>A0ACC5R1K9_9HYPH</name>
<comment type="caution">
    <text evidence="1">The sequence shown here is derived from an EMBL/GenBank/DDBJ whole genome shotgun (WGS) entry which is preliminary data.</text>
</comment>
<keyword evidence="2" id="KW-1185">Reference proteome</keyword>
<accession>A0ACC5R1K9</accession>
<organism evidence="1 2">
    <name type="scientific">Taklimakanibacter albus</name>
    <dbReference type="NCBI Taxonomy" id="2800327"/>
    <lineage>
        <taxon>Bacteria</taxon>
        <taxon>Pseudomonadati</taxon>
        <taxon>Pseudomonadota</taxon>
        <taxon>Alphaproteobacteria</taxon>
        <taxon>Hyphomicrobiales</taxon>
        <taxon>Aestuariivirgaceae</taxon>
        <taxon>Taklimakanibacter</taxon>
    </lineage>
</organism>
<evidence type="ECO:0000313" key="2">
    <source>
        <dbReference type="Proteomes" id="UP000616151"/>
    </source>
</evidence>
<dbReference type="Proteomes" id="UP000616151">
    <property type="component" value="Unassembled WGS sequence"/>
</dbReference>
<protein>
    <submittedName>
        <fullName evidence="1">Magnesium/cobalt transporter CorA</fullName>
    </submittedName>
</protein>